<dbReference type="OrthoDB" id="323165at2"/>
<dbReference type="AlphaFoldDB" id="V6I8G3"/>
<accession>V6I8G3</accession>
<proteinExistence type="predicted"/>
<organism evidence="2 3">
    <name type="scientific">Leptospira alexanderi serovar Manhao 3 str. L 60</name>
    <dbReference type="NCBI Taxonomy" id="1049759"/>
    <lineage>
        <taxon>Bacteria</taxon>
        <taxon>Pseudomonadati</taxon>
        <taxon>Spirochaetota</taxon>
        <taxon>Spirochaetia</taxon>
        <taxon>Leptospirales</taxon>
        <taxon>Leptospiraceae</taxon>
        <taxon>Leptospira</taxon>
    </lineage>
</organism>
<sequence length="127" mass="14835">MAKFKNTDPNQLRMHVLDFQELIGEGHPIHGFKKVIDRLDFENFEKNYQNDETGRPAISPKKVISALFYSILIGNLSMRELCRLSKLRAELIYLKVVLSALKRFLSTERRSKRTQILTILETYYSDA</sequence>
<evidence type="ECO:0000313" key="2">
    <source>
        <dbReference type="EMBL" id="EQA63379.1"/>
    </source>
</evidence>
<gene>
    <name evidence="2" type="ORF">LEP1GSC062_1000</name>
</gene>
<dbReference type="EMBL" id="AHMT02000018">
    <property type="protein sequence ID" value="EQA63379.1"/>
    <property type="molecule type" value="Genomic_DNA"/>
</dbReference>
<dbReference type="Proteomes" id="UP000018747">
    <property type="component" value="Unassembled WGS sequence"/>
</dbReference>
<feature type="domain" description="Transposase InsH N-terminal" evidence="1">
    <location>
        <begin position="18"/>
        <end position="94"/>
    </location>
</feature>
<comment type="caution">
    <text evidence="2">The sequence shown here is derived from an EMBL/GenBank/DDBJ whole genome shotgun (WGS) entry which is preliminary data.</text>
</comment>
<name>V6I8G3_9LEPT</name>
<reference evidence="2" key="1">
    <citation type="submission" date="2013-05" db="EMBL/GenBank/DDBJ databases">
        <authorList>
            <person name="Harkins D.M."/>
            <person name="Durkin A.S."/>
            <person name="Brinkac L.M."/>
            <person name="Haft D.H."/>
            <person name="Selengut J.D."/>
            <person name="Sanka R."/>
            <person name="DePew J."/>
            <person name="Purushe J."/>
            <person name="Hartskeerl R.A."/>
            <person name="Ahmed A."/>
            <person name="van der Linden H."/>
            <person name="Goris M.G.A."/>
            <person name="Vinetz J.M."/>
            <person name="Sutton G.G."/>
            <person name="Nierman W.C."/>
            <person name="Fouts D.E."/>
        </authorList>
    </citation>
    <scope>NUCLEOTIDE SEQUENCE [LARGE SCALE GENOMIC DNA]</scope>
    <source>
        <strain evidence="2">L 60</strain>
    </source>
</reference>
<evidence type="ECO:0000313" key="3">
    <source>
        <dbReference type="Proteomes" id="UP000018747"/>
    </source>
</evidence>
<protein>
    <recommendedName>
        <fullName evidence="1">Transposase InsH N-terminal domain-containing protein</fullName>
    </recommendedName>
</protein>
<dbReference type="Pfam" id="PF05598">
    <property type="entry name" value="DUF772"/>
    <property type="match status" value="1"/>
</dbReference>
<evidence type="ECO:0000259" key="1">
    <source>
        <dbReference type="Pfam" id="PF05598"/>
    </source>
</evidence>
<keyword evidence="3" id="KW-1185">Reference proteome</keyword>
<dbReference type="InterPro" id="IPR008490">
    <property type="entry name" value="Transposase_InsH_N"/>
</dbReference>